<dbReference type="InterPro" id="IPR014755">
    <property type="entry name" value="Cu-Rt/internalin_Ig-like"/>
</dbReference>
<accession>A0A1X6ZCL4</accession>
<dbReference type="SUPFAM" id="SSF81296">
    <property type="entry name" value="E set domains"/>
    <property type="match status" value="1"/>
</dbReference>
<evidence type="ECO:0000256" key="1">
    <source>
        <dbReference type="ARBA" id="ARBA00022729"/>
    </source>
</evidence>
<dbReference type="OrthoDB" id="9796814at2"/>
<proteinExistence type="predicted"/>
<dbReference type="InterPro" id="IPR007348">
    <property type="entry name" value="CopC_dom"/>
</dbReference>
<dbReference type="RefSeq" id="WP_085791928.1">
    <property type="nucleotide sequence ID" value="NZ_FWFK01000004.1"/>
</dbReference>
<dbReference type="EMBL" id="FWFK01000004">
    <property type="protein sequence ID" value="SLN45810.1"/>
    <property type="molecule type" value="Genomic_DNA"/>
</dbReference>
<evidence type="ECO:0000259" key="4">
    <source>
        <dbReference type="Pfam" id="PF04234"/>
    </source>
</evidence>
<dbReference type="Pfam" id="PF04234">
    <property type="entry name" value="CopC"/>
    <property type="match status" value="1"/>
</dbReference>
<evidence type="ECO:0000313" key="6">
    <source>
        <dbReference type="Proteomes" id="UP000193570"/>
    </source>
</evidence>
<organism evidence="5 6">
    <name type="scientific">Roseivivax jejudonensis</name>
    <dbReference type="NCBI Taxonomy" id="1529041"/>
    <lineage>
        <taxon>Bacteria</taxon>
        <taxon>Pseudomonadati</taxon>
        <taxon>Pseudomonadota</taxon>
        <taxon>Alphaproteobacteria</taxon>
        <taxon>Rhodobacterales</taxon>
        <taxon>Roseobacteraceae</taxon>
        <taxon>Roseivivax</taxon>
    </lineage>
</organism>
<dbReference type="Gene3D" id="2.60.40.1220">
    <property type="match status" value="1"/>
</dbReference>
<dbReference type="AlphaFoldDB" id="A0A1X6ZCL4"/>
<reference evidence="5 6" key="1">
    <citation type="submission" date="2017-03" db="EMBL/GenBank/DDBJ databases">
        <authorList>
            <person name="Afonso C.L."/>
            <person name="Miller P.J."/>
            <person name="Scott M.A."/>
            <person name="Spackman E."/>
            <person name="Goraichik I."/>
            <person name="Dimitrov K.M."/>
            <person name="Suarez D.L."/>
            <person name="Swayne D.E."/>
        </authorList>
    </citation>
    <scope>NUCLEOTIDE SEQUENCE [LARGE SCALE GENOMIC DNA]</scope>
    <source>
        <strain evidence="5 6">CECT 8625</strain>
    </source>
</reference>
<protein>
    <submittedName>
        <fullName evidence="5">Copper resistance protein C</fullName>
    </submittedName>
</protein>
<feature type="domain" description="CopC" evidence="4">
    <location>
        <begin position="21"/>
        <end position="112"/>
    </location>
</feature>
<evidence type="ECO:0000313" key="5">
    <source>
        <dbReference type="EMBL" id="SLN45810.1"/>
    </source>
</evidence>
<feature type="signal peptide" evidence="3">
    <location>
        <begin position="1"/>
        <end position="22"/>
    </location>
</feature>
<dbReference type="GO" id="GO:0005507">
    <property type="term" value="F:copper ion binding"/>
    <property type="evidence" value="ECO:0007669"/>
    <property type="project" value="InterPro"/>
</dbReference>
<dbReference type="GO" id="GO:0046688">
    <property type="term" value="P:response to copper ion"/>
    <property type="evidence" value="ECO:0007669"/>
    <property type="project" value="InterPro"/>
</dbReference>
<keyword evidence="1 3" id="KW-0732">Signal</keyword>
<dbReference type="GO" id="GO:0042597">
    <property type="term" value="C:periplasmic space"/>
    <property type="evidence" value="ECO:0007669"/>
    <property type="project" value="InterPro"/>
</dbReference>
<feature type="chain" id="PRO_5012801328" evidence="3">
    <location>
        <begin position="23"/>
        <end position="114"/>
    </location>
</feature>
<dbReference type="InterPro" id="IPR014756">
    <property type="entry name" value="Ig_E-set"/>
</dbReference>
<evidence type="ECO:0000256" key="3">
    <source>
        <dbReference type="SAM" id="SignalP"/>
    </source>
</evidence>
<keyword evidence="6" id="KW-1185">Reference proteome</keyword>
<name>A0A1X6ZCL4_9RHOB</name>
<evidence type="ECO:0000256" key="2">
    <source>
        <dbReference type="ARBA" id="ARBA00023008"/>
    </source>
</evidence>
<sequence>MTRTTTLALLLAVLGTAASAHSKSEATIPADGATVAEVAELTLRFDDPMRIVSVALTSDGDEVRLERETGMEPATEFRAAPVEPLAPGSYRLDWRGMAADGHPMQGGFEFTVSE</sequence>
<keyword evidence="2" id="KW-0186">Copper</keyword>
<gene>
    <name evidence="5" type="primary">pcoC</name>
    <name evidence="5" type="ORF">ROJ8625_02204</name>
</gene>
<dbReference type="Proteomes" id="UP000193570">
    <property type="component" value="Unassembled WGS sequence"/>
</dbReference>